<evidence type="ECO:0000313" key="3">
    <source>
        <dbReference type="Proteomes" id="UP000011185"/>
    </source>
</evidence>
<protein>
    <submittedName>
        <fullName evidence="2">Uncharacterized protein</fullName>
    </submittedName>
</protein>
<keyword evidence="1" id="KW-1133">Transmembrane helix</keyword>
<keyword evidence="1" id="KW-0472">Membrane</keyword>
<dbReference type="VEuPathDB" id="MicrosporidiaDB:THOM_0818"/>
<dbReference type="Proteomes" id="UP000011185">
    <property type="component" value="Unassembled WGS sequence"/>
</dbReference>
<reference evidence="2 3" key="1">
    <citation type="journal article" date="2012" name="PLoS Pathog.">
        <title>The genome of the obligate intracellular parasite Trachipleistophora hominis: new insights into microsporidian genome dynamics and reductive evolution.</title>
        <authorList>
            <person name="Heinz E."/>
            <person name="Williams T.A."/>
            <person name="Nakjang S."/>
            <person name="Noel C.J."/>
            <person name="Swan D.C."/>
            <person name="Goldberg A.V."/>
            <person name="Harris S.R."/>
            <person name="Weinmaier T."/>
            <person name="Markert S."/>
            <person name="Becher D."/>
            <person name="Bernhardt J."/>
            <person name="Dagan T."/>
            <person name="Hacker C."/>
            <person name="Lucocq J.M."/>
            <person name="Schweder T."/>
            <person name="Rattei T."/>
            <person name="Hall N."/>
            <person name="Hirt R.P."/>
            <person name="Embley T.M."/>
        </authorList>
    </citation>
    <scope>NUCLEOTIDE SEQUENCE [LARGE SCALE GENOMIC DNA]</scope>
</reference>
<name>L7JZQ1_TRAHO</name>
<feature type="transmembrane region" description="Helical" evidence="1">
    <location>
        <begin position="20"/>
        <end position="45"/>
    </location>
</feature>
<dbReference type="EMBL" id="JH993860">
    <property type="protein sequence ID" value="ELQ76207.1"/>
    <property type="molecule type" value="Genomic_DNA"/>
</dbReference>
<proteinExistence type="predicted"/>
<dbReference type="InParanoid" id="L7JZQ1"/>
<gene>
    <name evidence="2" type="ORF">THOM_0818</name>
</gene>
<evidence type="ECO:0000256" key="1">
    <source>
        <dbReference type="SAM" id="Phobius"/>
    </source>
</evidence>
<sequence length="148" mass="17346">MSEEKTRHEKLRTKLLIMKIILILSTILFVLCLVYFVLYLVVMFYNRSYINRLNEKSKEMNYSQKISSFDNSYFIIDFTSGGDEDSPILRQVQVDTSSAFIVNDILKGNEQENSKNMQKNYDSLNKFCLSRSSQLMPLPNLNKKDVDF</sequence>
<evidence type="ECO:0000313" key="2">
    <source>
        <dbReference type="EMBL" id="ELQ76207.1"/>
    </source>
</evidence>
<accession>L7JZQ1</accession>
<dbReference type="AlphaFoldDB" id="L7JZQ1"/>
<keyword evidence="1" id="KW-0812">Transmembrane</keyword>
<keyword evidence="3" id="KW-1185">Reference proteome</keyword>
<dbReference type="OrthoDB" id="10505480at2759"/>
<dbReference type="HOGENOM" id="CLU_1760071_0_0_1"/>
<organism evidence="2 3">
    <name type="scientific">Trachipleistophora hominis</name>
    <name type="common">Microsporidian parasite</name>
    <dbReference type="NCBI Taxonomy" id="72359"/>
    <lineage>
        <taxon>Eukaryota</taxon>
        <taxon>Fungi</taxon>
        <taxon>Fungi incertae sedis</taxon>
        <taxon>Microsporidia</taxon>
        <taxon>Pleistophoridae</taxon>
        <taxon>Trachipleistophora</taxon>
    </lineage>
</organism>